<accession>A0ABZ0GNC6</accession>
<evidence type="ECO:0000256" key="1">
    <source>
        <dbReference type="ARBA" id="ARBA00006865"/>
    </source>
</evidence>
<dbReference type="PROSITE" id="PS50093">
    <property type="entry name" value="PKD"/>
    <property type="match status" value="1"/>
</dbReference>
<dbReference type="PROSITE" id="PS51762">
    <property type="entry name" value="GH16_2"/>
    <property type="match status" value="1"/>
</dbReference>
<evidence type="ECO:0000313" key="5">
    <source>
        <dbReference type="EMBL" id="WOH37058.1"/>
    </source>
</evidence>
<evidence type="ECO:0000313" key="6">
    <source>
        <dbReference type="Proteomes" id="UP001301442"/>
    </source>
</evidence>
<dbReference type="InterPro" id="IPR000601">
    <property type="entry name" value="PKD_dom"/>
</dbReference>
<gene>
    <name evidence="5" type="ORF">RI844_17065</name>
</gene>
<dbReference type="InterPro" id="IPR000757">
    <property type="entry name" value="Beta-glucanase-like"/>
</dbReference>
<evidence type="ECO:0000259" key="4">
    <source>
        <dbReference type="PROSITE" id="PS51762"/>
    </source>
</evidence>
<dbReference type="InterPro" id="IPR022409">
    <property type="entry name" value="PKD/Chitinase_dom"/>
</dbReference>
<keyword evidence="2" id="KW-0732">Signal</keyword>
<feature type="signal peptide" evidence="2">
    <location>
        <begin position="1"/>
        <end position="29"/>
    </location>
</feature>
<reference evidence="5 6" key="1">
    <citation type="submission" date="2023-09" db="EMBL/GenBank/DDBJ databases">
        <authorList>
            <person name="Qi X."/>
        </authorList>
    </citation>
    <scope>NUCLEOTIDE SEQUENCE [LARGE SCALE GENOMIC DNA]</scope>
    <source>
        <strain evidence="5 6">S1-1</strain>
    </source>
</reference>
<dbReference type="SMART" id="SM00089">
    <property type="entry name" value="PKD"/>
    <property type="match status" value="1"/>
</dbReference>
<dbReference type="PANTHER" id="PTHR10963">
    <property type="entry name" value="GLYCOSYL HYDROLASE-RELATED"/>
    <property type="match status" value="1"/>
</dbReference>
<organism evidence="5 6">
    <name type="scientific">Thalassotalea fonticola</name>
    <dbReference type="NCBI Taxonomy" id="3065649"/>
    <lineage>
        <taxon>Bacteria</taxon>
        <taxon>Pseudomonadati</taxon>
        <taxon>Pseudomonadota</taxon>
        <taxon>Gammaproteobacteria</taxon>
        <taxon>Alteromonadales</taxon>
        <taxon>Colwelliaceae</taxon>
        <taxon>Thalassotalea</taxon>
    </lineage>
</organism>
<dbReference type="Gene3D" id="2.60.120.200">
    <property type="match status" value="1"/>
</dbReference>
<proteinExistence type="inferred from homology"/>
<comment type="similarity">
    <text evidence="1">Belongs to the glycosyl hydrolase 16 family.</text>
</comment>
<dbReference type="InterPro" id="IPR008964">
    <property type="entry name" value="Invasin/intimin_cell_adhesion"/>
</dbReference>
<feature type="domain" description="GH16" evidence="4">
    <location>
        <begin position="18"/>
        <end position="280"/>
    </location>
</feature>
<dbReference type="InterPro" id="IPR013320">
    <property type="entry name" value="ConA-like_dom_sf"/>
</dbReference>
<keyword evidence="6" id="KW-1185">Reference proteome</keyword>
<dbReference type="SUPFAM" id="SSF49299">
    <property type="entry name" value="PKD domain"/>
    <property type="match status" value="1"/>
</dbReference>
<dbReference type="CDD" id="cd00146">
    <property type="entry name" value="PKD"/>
    <property type="match status" value="1"/>
</dbReference>
<evidence type="ECO:0000256" key="2">
    <source>
        <dbReference type="SAM" id="SignalP"/>
    </source>
</evidence>
<dbReference type="RefSeq" id="WP_348395852.1">
    <property type="nucleotide sequence ID" value="NZ_CP136600.1"/>
</dbReference>
<dbReference type="SUPFAM" id="SSF49373">
    <property type="entry name" value="Invasin/intimin cell-adhesion fragments"/>
    <property type="match status" value="1"/>
</dbReference>
<dbReference type="InterPro" id="IPR013783">
    <property type="entry name" value="Ig-like_fold"/>
</dbReference>
<feature type="chain" id="PRO_5046645128" evidence="2">
    <location>
        <begin position="30"/>
        <end position="709"/>
    </location>
</feature>
<dbReference type="Pfam" id="PF18911">
    <property type="entry name" value="PKD_4"/>
    <property type="match status" value="1"/>
</dbReference>
<dbReference type="InterPro" id="IPR035986">
    <property type="entry name" value="PKD_dom_sf"/>
</dbReference>
<dbReference type="Proteomes" id="UP001301442">
    <property type="component" value="Chromosome"/>
</dbReference>
<dbReference type="SUPFAM" id="SSF49899">
    <property type="entry name" value="Concanavalin A-like lectins/glucanases"/>
    <property type="match status" value="1"/>
</dbReference>
<dbReference type="Pfam" id="PF00722">
    <property type="entry name" value="Glyco_hydro_16"/>
    <property type="match status" value="1"/>
</dbReference>
<name>A0ABZ0GNC6_9GAMM</name>
<dbReference type="EMBL" id="CP136600">
    <property type="protein sequence ID" value="WOH37058.1"/>
    <property type="molecule type" value="Genomic_DNA"/>
</dbReference>
<dbReference type="PANTHER" id="PTHR10963:SF55">
    <property type="entry name" value="GLYCOSIDE HYDROLASE FAMILY 16 PROTEIN"/>
    <property type="match status" value="1"/>
</dbReference>
<feature type="domain" description="PKD" evidence="3">
    <location>
        <begin position="520"/>
        <end position="606"/>
    </location>
</feature>
<evidence type="ECO:0000259" key="3">
    <source>
        <dbReference type="PROSITE" id="PS50093"/>
    </source>
</evidence>
<protein>
    <submittedName>
        <fullName evidence="5">Family 16 glycosylhydrolase</fullName>
    </submittedName>
</protein>
<dbReference type="InterPro" id="IPR050546">
    <property type="entry name" value="Glycosyl_Hydrlase_16"/>
</dbReference>
<dbReference type="CDD" id="cd08023">
    <property type="entry name" value="GH16_laminarinase_like"/>
    <property type="match status" value="1"/>
</dbReference>
<dbReference type="Gene3D" id="2.60.40.10">
    <property type="entry name" value="Immunoglobulins"/>
    <property type="match status" value="1"/>
</dbReference>
<sequence>MKNTMIAPMGVKRLLLASTLSIISTTAVAQQCQIPIWSDEFNGSALDQLNWEAQLGDGCDQGAGMCGWGNSELQYYKAENAVVANGQLTITAKKQRVKATQYTSGRIRTANMPGSGEWAFGRVEARMKVPGGQGMWPAFWMLPTDPTEVWPVSGEIDIFESTGQSSMFAYGTLHYGQPYPNNQHTGGGMLKQPDRWSDDFHTYAIEWQADEIRWYVDNMLYSVKTATDLIPEDWPFDGRNNFHILLNLAVGGTWGGTVDNGALPQTLQVDYVRVYGDSQPTLLGDHLVNPGATETYTLANGVASNWTVTGGSIVASSATSADVQWHQSSASSNHTLTAVTSTCSVPTSVFVGPNLSTETVLENYDGTANMTITSSTGIYNINAGELTYTRDAASQWDVIAASTSAIADASGFVIGSKAISMDFNNTNPALVGKQVLIQLENSSVATPNNYPGGRHSKFEAFIEHANGWQTLRFQMLDRLDAATADTAVDSIIFLIDPDAFTNDTYIIDNIEILGADGTSGNSSPTASFTNNCTDLACSFDGSASSDSDGSIVSYDWDYGDGNIDSGATANHSFIAAGDYTVTLTVTDNEGATDASSTLVSVTSGSGGEATSTVVSSVVTGTQSAGKGKKYGKATVTVLDDLGVPVAGATVTGNFSGTWEESASALTNASGVVDILTSTSVSGGVSVNFCVSSVSAALPLDSAASSDICP</sequence>